<organism evidence="4 5">
    <name type="scientific">Methylocystis echinoides</name>
    <dbReference type="NCBI Taxonomy" id="29468"/>
    <lineage>
        <taxon>Bacteria</taxon>
        <taxon>Pseudomonadati</taxon>
        <taxon>Pseudomonadota</taxon>
        <taxon>Alphaproteobacteria</taxon>
        <taxon>Hyphomicrobiales</taxon>
        <taxon>Methylocystaceae</taxon>
        <taxon>Methylocystis</taxon>
    </lineage>
</organism>
<keyword evidence="5" id="KW-1185">Reference proteome</keyword>
<sequence>MIALEEINRAIEKNARGMWVAGNTAAWRRGVQAGDSAKTMFGLRVGDEDRRLRAAAESIFEELTVPAPPRSIDWRTDAGGRVGPVKDQGQCGACVAFATCAAMESLDAIRTHMIIQLSEGHLFHCGGGSCTDGWEFVPALEMAKKGVGRQADLPWDPDGACVAILPSVRITGYKVHVATVARKRAVAVGPVLAGMKVYEDFLAYRTGVYRHVAGQFSGNHAVCVVGYDDDVGCWIVKNSWGLDFGEAGFFRIAYGECGIDSDFAFYSIEVDGCRQD</sequence>
<dbReference type="InterPro" id="IPR039417">
    <property type="entry name" value="Peptidase_C1A_papain-like"/>
</dbReference>
<evidence type="ECO:0000259" key="3">
    <source>
        <dbReference type="SMART" id="SM00645"/>
    </source>
</evidence>
<evidence type="ECO:0000313" key="4">
    <source>
        <dbReference type="EMBL" id="GLI94682.1"/>
    </source>
</evidence>
<dbReference type="InterPro" id="IPR000668">
    <property type="entry name" value="Peptidase_C1A_C"/>
</dbReference>
<accession>A0A9W6GX74</accession>
<dbReference type="SMART" id="SM00645">
    <property type="entry name" value="Pept_C1"/>
    <property type="match status" value="1"/>
</dbReference>
<dbReference type="PANTHER" id="PTHR12411">
    <property type="entry name" value="CYSTEINE PROTEASE FAMILY C1-RELATED"/>
    <property type="match status" value="1"/>
</dbReference>
<protein>
    <recommendedName>
        <fullName evidence="3">Peptidase C1A papain C-terminal domain-containing protein</fullName>
    </recommendedName>
</protein>
<evidence type="ECO:0000256" key="2">
    <source>
        <dbReference type="ARBA" id="ARBA00023157"/>
    </source>
</evidence>
<dbReference type="Proteomes" id="UP001144323">
    <property type="component" value="Unassembled WGS sequence"/>
</dbReference>
<dbReference type="CDD" id="cd02248">
    <property type="entry name" value="Peptidase_C1A"/>
    <property type="match status" value="1"/>
</dbReference>
<name>A0A9W6GX74_9HYPH</name>
<dbReference type="InterPro" id="IPR025660">
    <property type="entry name" value="Pept_his_AS"/>
</dbReference>
<dbReference type="PROSITE" id="PS00639">
    <property type="entry name" value="THIOL_PROTEASE_HIS"/>
    <property type="match status" value="1"/>
</dbReference>
<evidence type="ECO:0000313" key="5">
    <source>
        <dbReference type="Proteomes" id="UP001144323"/>
    </source>
</evidence>
<dbReference type="EMBL" id="BSEC01000001">
    <property type="protein sequence ID" value="GLI94682.1"/>
    <property type="molecule type" value="Genomic_DNA"/>
</dbReference>
<dbReference type="PROSITE" id="PS00640">
    <property type="entry name" value="THIOL_PROTEASE_ASN"/>
    <property type="match status" value="1"/>
</dbReference>
<gene>
    <name evidence="4" type="ORF">LMG27198_36740</name>
</gene>
<keyword evidence="2" id="KW-1015">Disulfide bond</keyword>
<comment type="similarity">
    <text evidence="1">Belongs to the peptidase C1 family.</text>
</comment>
<dbReference type="InterPro" id="IPR038765">
    <property type="entry name" value="Papain-like_cys_pep_sf"/>
</dbReference>
<feature type="domain" description="Peptidase C1A papain C-terminal" evidence="3">
    <location>
        <begin position="68"/>
        <end position="268"/>
    </location>
</feature>
<reference evidence="4" key="1">
    <citation type="journal article" date="2023" name="Int. J. Syst. Evol. Microbiol.">
        <title>Methylocystis iwaonis sp. nov., a type II methane-oxidizing bacterium from surface soil of a rice paddy field in Japan, and emended description of the genus Methylocystis (ex Whittenbury et al. 1970) Bowman et al. 1993.</title>
        <authorList>
            <person name="Kaise H."/>
            <person name="Sawadogo J.B."/>
            <person name="Alam M.S."/>
            <person name="Ueno C."/>
            <person name="Dianou D."/>
            <person name="Shinjo R."/>
            <person name="Asakawa S."/>
        </authorList>
    </citation>
    <scope>NUCLEOTIDE SEQUENCE</scope>
    <source>
        <strain evidence="4">LMG27198</strain>
    </source>
</reference>
<dbReference type="Pfam" id="PF00112">
    <property type="entry name" value="Peptidase_C1"/>
    <property type="match status" value="1"/>
</dbReference>
<evidence type="ECO:0000256" key="1">
    <source>
        <dbReference type="ARBA" id="ARBA00008455"/>
    </source>
</evidence>
<dbReference type="Gene3D" id="3.90.70.10">
    <property type="entry name" value="Cysteine proteinases"/>
    <property type="match status" value="1"/>
</dbReference>
<comment type="caution">
    <text evidence="4">The sequence shown here is derived from an EMBL/GenBank/DDBJ whole genome shotgun (WGS) entry which is preliminary data.</text>
</comment>
<dbReference type="SUPFAM" id="SSF54001">
    <property type="entry name" value="Cysteine proteinases"/>
    <property type="match status" value="1"/>
</dbReference>
<dbReference type="GO" id="GO:0006508">
    <property type="term" value="P:proteolysis"/>
    <property type="evidence" value="ECO:0007669"/>
    <property type="project" value="InterPro"/>
</dbReference>
<dbReference type="GO" id="GO:0008234">
    <property type="term" value="F:cysteine-type peptidase activity"/>
    <property type="evidence" value="ECO:0007669"/>
    <property type="project" value="InterPro"/>
</dbReference>
<dbReference type="InterPro" id="IPR025661">
    <property type="entry name" value="Pept_asp_AS"/>
</dbReference>
<dbReference type="RefSeq" id="WP_281804827.1">
    <property type="nucleotide sequence ID" value="NZ_BSEC01000001.1"/>
</dbReference>
<dbReference type="PRINTS" id="PR00705">
    <property type="entry name" value="PAPAIN"/>
</dbReference>
<proteinExistence type="inferred from homology"/>
<dbReference type="AlphaFoldDB" id="A0A9W6GX74"/>
<dbReference type="InterPro" id="IPR013128">
    <property type="entry name" value="Peptidase_C1A"/>
</dbReference>